<dbReference type="InterPro" id="IPR038408">
    <property type="entry name" value="GNK2_sf"/>
</dbReference>
<keyword evidence="2" id="KW-0677">Repeat</keyword>
<name>A0A978W1I7_ZIZJJ</name>
<dbReference type="FunFam" id="3.30.430.20:FF:000002">
    <property type="entry name" value="Cysteine-rich receptor-like protein kinase 10"/>
    <property type="match status" value="1"/>
</dbReference>
<organism evidence="4 5">
    <name type="scientific">Ziziphus jujuba var. spinosa</name>
    <dbReference type="NCBI Taxonomy" id="714518"/>
    <lineage>
        <taxon>Eukaryota</taxon>
        <taxon>Viridiplantae</taxon>
        <taxon>Streptophyta</taxon>
        <taxon>Embryophyta</taxon>
        <taxon>Tracheophyta</taxon>
        <taxon>Spermatophyta</taxon>
        <taxon>Magnoliopsida</taxon>
        <taxon>eudicotyledons</taxon>
        <taxon>Gunneridae</taxon>
        <taxon>Pentapetalae</taxon>
        <taxon>rosids</taxon>
        <taxon>fabids</taxon>
        <taxon>Rosales</taxon>
        <taxon>Rhamnaceae</taxon>
        <taxon>Paliureae</taxon>
        <taxon>Ziziphus</taxon>
    </lineage>
</organism>
<feature type="domain" description="Gnk2-homologous" evidence="3">
    <location>
        <begin position="11"/>
        <end position="115"/>
    </location>
</feature>
<dbReference type="PANTHER" id="PTHR32099">
    <property type="entry name" value="CYSTEINE-RICH REPEAT SECRETORY PROTEIN"/>
    <property type="match status" value="1"/>
</dbReference>
<dbReference type="InterPro" id="IPR002902">
    <property type="entry name" value="GNK2"/>
</dbReference>
<dbReference type="Gene3D" id="3.30.430.20">
    <property type="entry name" value="Gnk2 domain, C-X8-C-X2-C motif"/>
    <property type="match status" value="2"/>
</dbReference>
<dbReference type="PANTHER" id="PTHR32099:SF51">
    <property type="entry name" value="CYSTEINE-RICH RECEPTOR-LIKE PROTEIN KINASE 25 ISOFORM X1"/>
    <property type="match status" value="1"/>
</dbReference>
<evidence type="ECO:0000313" key="4">
    <source>
        <dbReference type="EMBL" id="KAH7545821.1"/>
    </source>
</evidence>
<reference evidence="4" key="1">
    <citation type="journal article" date="2021" name="Front. Plant Sci.">
        <title>Chromosome-Scale Genome Assembly for Chinese Sour Jujube and Insights Into Its Genome Evolution and Domestication Signature.</title>
        <authorList>
            <person name="Shen L.-Y."/>
            <person name="Luo H."/>
            <person name="Wang X.-L."/>
            <person name="Wang X.-M."/>
            <person name="Qiu X.-J."/>
            <person name="Liu H."/>
            <person name="Zhou S.-S."/>
            <person name="Jia K.-H."/>
            <person name="Nie S."/>
            <person name="Bao Y.-T."/>
            <person name="Zhang R.-G."/>
            <person name="Yun Q.-Z."/>
            <person name="Chai Y.-H."/>
            <person name="Lu J.-Y."/>
            <person name="Li Y."/>
            <person name="Zhao S.-W."/>
            <person name="Mao J.-F."/>
            <person name="Jia S.-G."/>
            <person name="Mao Y.-M."/>
        </authorList>
    </citation>
    <scope>NUCLEOTIDE SEQUENCE</scope>
    <source>
        <strain evidence="4">AT0</strain>
        <tissue evidence="4">Leaf</tissue>
    </source>
</reference>
<dbReference type="EMBL" id="JAEACU010000001">
    <property type="protein sequence ID" value="KAH7545821.1"/>
    <property type="molecule type" value="Genomic_DNA"/>
</dbReference>
<dbReference type="PROSITE" id="PS51473">
    <property type="entry name" value="GNK2"/>
    <property type="match status" value="2"/>
</dbReference>
<gene>
    <name evidence="4" type="ORF">FEM48_Zijuj01G0134500</name>
</gene>
<dbReference type="Proteomes" id="UP000813462">
    <property type="component" value="Unassembled WGS sequence"/>
</dbReference>
<dbReference type="CDD" id="cd23509">
    <property type="entry name" value="Gnk2-like"/>
    <property type="match status" value="2"/>
</dbReference>
<evidence type="ECO:0000256" key="2">
    <source>
        <dbReference type="ARBA" id="ARBA00022737"/>
    </source>
</evidence>
<protein>
    <recommendedName>
        <fullName evidence="3">Gnk2-homologous domain-containing protein</fullName>
    </recommendedName>
</protein>
<evidence type="ECO:0000259" key="3">
    <source>
        <dbReference type="PROSITE" id="PS51473"/>
    </source>
</evidence>
<comment type="caution">
    <text evidence="4">The sequence shown here is derived from an EMBL/GenBank/DDBJ whole genome shotgun (WGS) entry which is preliminary data.</text>
</comment>
<evidence type="ECO:0000256" key="1">
    <source>
        <dbReference type="ARBA" id="ARBA00022729"/>
    </source>
</evidence>
<accession>A0A978W1I7</accession>
<proteinExistence type="predicted"/>
<dbReference type="AlphaFoldDB" id="A0A978W1I7"/>
<dbReference type="Pfam" id="PF01657">
    <property type="entry name" value="Stress-antifung"/>
    <property type="match status" value="2"/>
</dbReference>
<evidence type="ECO:0000313" key="5">
    <source>
        <dbReference type="Proteomes" id="UP000813462"/>
    </source>
</evidence>
<sequence>MDQFMDAWARNDVGAPAEYHILHINSVYTNSSFHDGLKILILADTQNSHGFYNSSFGENSNKVNLIALCRGDVTADNCRTCLNDTSYKLLERCPNKKEAIIWDERCMVRYSNNSIIYKRKDAPLKTLPSPNAATDPELFKLVLKPLLDGLKIEAASGNSTAKCEFGNDTVPNAERIFALVQCTPDLNEGECNGCLDDAILQIPDCCGGKQGGRVLKPSCNLRFESGPFYNEPKGNSTQGSDGTCS</sequence>
<feature type="domain" description="Gnk2-homologous" evidence="3">
    <location>
        <begin position="121"/>
        <end position="228"/>
    </location>
</feature>
<keyword evidence="1" id="KW-0732">Signal</keyword>